<dbReference type="PROSITE" id="PS51257">
    <property type="entry name" value="PROKAR_LIPOPROTEIN"/>
    <property type="match status" value="1"/>
</dbReference>
<evidence type="ECO:0000313" key="2">
    <source>
        <dbReference type="Proteomes" id="UP000000305"/>
    </source>
</evidence>
<dbReference type="AlphaFoldDB" id="E9I6J3"/>
<gene>
    <name evidence="1" type="ORF">DAPPUDRAFT_277784</name>
</gene>
<reference evidence="1 2" key="1">
    <citation type="journal article" date="2011" name="Science">
        <title>The ecoresponsive genome of Daphnia pulex.</title>
        <authorList>
            <person name="Colbourne J.K."/>
            <person name="Pfrender M.E."/>
            <person name="Gilbert D."/>
            <person name="Thomas W.K."/>
            <person name="Tucker A."/>
            <person name="Oakley T.H."/>
            <person name="Tokishita S."/>
            <person name="Aerts A."/>
            <person name="Arnold G.J."/>
            <person name="Basu M.K."/>
            <person name="Bauer D.J."/>
            <person name="Caceres C.E."/>
            <person name="Carmel L."/>
            <person name="Casola C."/>
            <person name="Choi J.H."/>
            <person name="Detter J.C."/>
            <person name="Dong Q."/>
            <person name="Dusheyko S."/>
            <person name="Eads B.D."/>
            <person name="Frohlich T."/>
            <person name="Geiler-Samerotte K.A."/>
            <person name="Gerlach D."/>
            <person name="Hatcher P."/>
            <person name="Jogdeo S."/>
            <person name="Krijgsveld J."/>
            <person name="Kriventseva E.V."/>
            <person name="Kultz D."/>
            <person name="Laforsch C."/>
            <person name="Lindquist E."/>
            <person name="Lopez J."/>
            <person name="Manak J.R."/>
            <person name="Muller J."/>
            <person name="Pangilinan J."/>
            <person name="Patwardhan R.P."/>
            <person name="Pitluck S."/>
            <person name="Pritham E.J."/>
            <person name="Rechtsteiner A."/>
            <person name="Rho M."/>
            <person name="Rogozin I.B."/>
            <person name="Sakarya O."/>
            <person name="Salamov A."/>
            <person name="Schaack S."/>
            <person name="Shapiro H."/>
            <person name="Shiga Y."/>
            <person name="Skalitzky C."/>
            <person name="Smith Z."/>
            <person name="Souvorov A."/>
            <person name="Sung W."/>
            <person name="Tang Z."/>
            <person name="Tsuchiya D."/>
            <person name="Tu H."/>
            <person name="Vos H."/>
            <person name="Wang M."/>
            <person name="Wolf Y.I."/>
            <person name="Yamagata H."/>
            <person name="Yamada T."/>
            <person name="Ye Y."/>
            <person name="Shaw J.R."/>
            <person name="Andrews J."/>
            <person name="Crease T.J."/>
            <person name="Tang H."/>
            <person name="Lucas S.M."/>
            <person name="Robertson H.M."/>
            <person name="Bork P."/>
            <person name="Koonin E.V."/>
            <person name="Zdobnov E.M."/>
            <person name="Grigoriev I.V."/>
            <person name="Lynch M."/>
            <person name="Boore J.L."/>
        </authorList>
    </citation>
    <scope>NUCLEOTIDE SEQUENCE [LARGE SCALE GENOMIC DNA]</scope>
</reference>
<dbReference type="InParanoid" id="E9I6J3"/>
<dbReference type="EMBL" id="GL736523">
    <property type="protein sequence ID" value="EFX60387.1"/>
    <property type="molecule type" value="Genomic_DNA"/>
</dbReference>
<accession>E9I6J3</accession>
<sequence>MQPFWAKPGGRSTPSRPCRRCLTAVNNSSQSCTATPPRPRASITAPASLRGVACSSEAGAAASAGDCAGDCVWPALAGRKSAAMHDPARHKGRTLQSTPTLRGLQLRAGKLIRIICQIRGIAAAGRSFQAAAIEHGQLAAVVFDQAAALHGAGRLGHTDPAHPQHISEELMGDSQLRRARAVLAHQQPARQARADLMEAQTAGGIGQMGQTHIEIALQDRLQRLAARQLGHKHRCSTAPGLAVTLHQGAQGRPVDAQAQLNAQHALAANHAHRQARVLVDPSQHGNEGLRGEIDMAGVLAGLTQGLRQAQLHRFAEGQQIVARRRRQGGDQAILQRRLDGRG</sequence>
<name>E9I6J3_DAPPU</name>
<keyword evidence="2" id="KW-1185">Reference proteome</keyword>
<organism evidence="1 2">
    <name type="scientific">Daphnia pulex</name>
    <name type="common">Water flea</name>
    <dbReference type="NCBI Taxonomy" id="6669"/>
    <lineage>
        <taxon>Eukaryota</taxon>
        <taxon>Metazoa</taxon>
        <taxon>Ecdysozoa</taxon>
        <taxon>Arthropoda</taxon>
        <taxon>Crustacea</taxon>
        <taxon>Branchiopoda</taxon>
        <taxon>Diplostraca</taxon>
        <taxon>Cladocera</taxon>
        <taxon>Anomopoda</taxon>
        <taxon>Daphniidae</taxon>
        <taxon>Daphnia</taxon>
    </lineage>
</organism>
<evidence type="ECO:0000313" key="1">
    <source>
        <dbReference type="EMBL" id="EFX60387.1"/>
    </source>
</evidence>
<proteinExistence type="predicted"/>
<dbReference type="KEGG" id="dpx:DAPPUDRAFT_277784"/>
<dbReference type="HOGENOM" id="CLU_812014_0_0_1"/>
<dbReference type="eggNOG" id="ENOG502T2BR">
    <property type="taxonomic scope" value="Eukaryota"/>
</dbReference>
<protein>
    <submittedName>
        <fullName evidence="1">Uncharacterized protein</fullName>
    </submittedName>
</protein>
<dbReference type="Proteomes" id="UP000000305">
    <property type="component" value="Unassembled WGS sequence"/>
</dbReference>